<organism evidence="1 2">
    <name type="scientific">Colletotrichum orchidophilum</name>
    <dbReference type="NCBI Taxonomy" id="1209926"/>
    <lineage>
        <taxon>Eukaryota</taxon>
        <taxon>Fungi</taxon>
        <taxon>Dikarya</taxon>
        <taxon>Ascomycota</taxon>
        <taxon>Pezizomycotina</taxon>
        <taxon>Sordariomycetes</taxon>
        <taxon>Hypocreomycetidae</taxon>
        <taxon>Glomerellales</taxon>
        <taxon>Glomerellaceae</taxon>
        <taxon>Colletotrichum</taxon>
    </lineage>
</organism>
<sequence>MAFPWAQSCKRQASEVLDSAPKRTRVDHHVHWGVAAPTAGPELIANADQQQREPQAHKVRHRRSMAVANPDIQAETDAGYKLAKMAEFKPGMSVQEKLSLGFRTGLQKRDEHQTRIQQEPERSLTGSRNEIMALGGIDLTDHALGLPISLRQGAVAFDAETKKRSSSNWQRTFDSSVQSIGACRRLTTVMRPYIRTIHTIPGLNARRRAGQIMNVEWQHNYHGMSMNMSFSALQARSMELNGYRRRTIQCIHFQREEVMTQKPFPGPPLGADTAEAYGASSSTEMFFGHDQDHRLSLVDLYITDINGVRRRWVCIEIAKPLVQVKGPVPMELTPMPQSYVKIAAPGDKILILKDTSQPLPIEEEQRDKNEPPQLGDFEKLSICGPIDGREDVKMRLRMCRDGMPIFATGSKKGHIPGSSRVEDFLSASEVTGLPWKETDRRVHQNTVLKRKNEFWDRLRSAAEIDKQRWASLQDAIARNDCVVDITFQGEWQEFAPVIQASQSMWTPALPPLQPGTPRLPHTIQLPGLNKVPRNRYEGKVVGPRSSGLRNEVHW</sequence>
<dbReference type="RefSeq" id="XP_022477490.1">
    <property type="nucleotide sequence ID" value="XM_022615975.1"/>
</dbReference>
<reference evidence="1 2" key="1">
    <citation type="submission" date="2016-09" db="EMBL/GenBank/DDBJ databases">
        <authorList>
            <person name="Capua I."/>
            <person name="De Benedictis P."/>
            <person name="Joannis T."/>
            <person name="Lombin L.H."/>
            <person name="Cattoli G."/>
        </authorList>
    </citation>
    <scope>NUCLEOTIDE SEQUENCE [LARGE SCALE GENOMIC DNA]</scope>
    <source>
        <strain evidence="1 2">IMI 309357</strain>
    </source>
</reference>
<dbReference type="AlphaFoldDB" id="A0A1G4BG60"/>
<dbReference type="OrthoDB" id="4814600at2759"/>
<name>A0A1G4BG60_9PEZI</name>
<comment type="caution">
    <text evidence="1">The sequence shown here is derived from an EMBL/GenBank/DDBJ whole genome shotgun (WGS) entry which is preliminary data.</text>
</comment>
<gene>
    <name evidence="1" type="ORF">CORC01_04327</name>
</gene>
<protein>
    <submittedName>
        <fullName evidence="1">Uncharacterized protein</fullName>
    </submittedName>
</protein>
<dbReference type="EMBL" id="MJBS01000028">
    <property type="protein sequence ID" value="OHF00346.1"/>
    <property type="molecule type" value="Genomic_DNA"/>
</dbReference>
<accession>A0A1G4BG60</accession>
<keyword evidence="2" id="KW-1185">Reference proteome</keyword>
<proteinExistence type="predicted"/>
<dbReference type="Proteomes" id="UP000176998">
    <property type="component" value="Unassembled WGS sequence"/>
</dbReference>
<evidence type="ECO:0000313" key="2">
    <source>
        <dbReference type="Proteomes" id="UP000176998"/>
    </source>
</evidence>
<dbReference type="STRING" id="1209926.A0A1G4BG60"/>
<evidence type="ECO:0000313" key="1">
    <source>
        <dbReference type="EMBL" id="OHF00346.1"/>
    </source>
</evidence>
<dbReference type="GeneID" id="34557485"/>